<dbReference type="Pfam" id="PF02518">
    <property type="entry name" value="HATPase_c"/>
    <property type="match status" value="1"/>
</dbReference>
<dbReference type="EMBL" id="JAGKSP010000011">
    <property type="protein sequence ID" value="MBP3965520.1"/>
    <property type="molecule type" value="Genomic_DNA"/>
</dbReference>
<evidence type="ECO:0000256" key="11">
    <source>
        <dbReference type="ARBA" id="ARBA00023136"/>
    </source>
</evidence>
<name>A0ABS5CI04_9BACL</name>
<keyword evidence="15" id="KW-1185">Reference proteome</keyword>
<dbReference type="SMART" id="SM00304">
    <property type="entry name" value="HAMP"/>
    <property type="match status" value="1"/>
</dbReference>
<keyword evidence="4" id="KW-1003">Cell membrane</keyword>
<evidence type="ECO:0000256" key="6">
    <source>
        <dbReference type="ARBA" id="ARBA00022679"/>
    </source>
</evidence>
<keyword evidence="9 12" id="KW-1133">Transmembrane helix</keyword>
<evidence type="ECO:0000256" key="9">
    <source>
        <dbReference type="ARBA" id="ARBA00022989"/>
    </source>
</evidence>
<evidence type="ECO:0000256" key="12">
    <source>
        <dbReference type="SAM" id="Phobius"/>
    </source>
</evidence>
<evidence type="ECO:0000256" key="3">
    <source>
        <dbReference type="ARBA" id="ARBA00012438"/>
    </source>
</evidence>
<evidence type="ECO:0000259" key="13">
    <source>
        <dbReference type="PROSITE" id="PS50885"/>
    </source>
</evidence>
<evidence type="ECO:0000256" key="10">
    <source>
        <dbReference type="ARBA" id="ARBA00023012"/>
    </source>
</evidence>
<feature type="domain" description="HAMP" evidence="13">
    <location>
        <begin position="324"/>
        <end position="376"/>
    </location>
</feature>
<gene>
    <name evidence="14" type="ORF">I8J30_22665</name>
</gene>
<dbReference type="PRINTS" id="PR00344">
    <property type="entry name" value="BCTRLSENSOR"/>
</dbReference>
<evidence type="ECO:0000256" key="7">
    <source>
        <dbReference type="ARBA" id="ARBA00022692"/>
    </source>
</evidence>
<reference evidence="14 15" key="1">
    <citation type="submission" date="2021-04" db="EMBL/GenBank/DDBJ databases">
        <title>Paenibacillus sp. DLE-14 whole genome sequence.</title>
        <authorList>
            <person name="Ham Y.J."/>
        </authorList>
    </citation>
    <scope>NUCLEOTIDE SEQUENCE [LARGE SCALE GENOMIC DNA]</scope>
    <source>
        <strain evidence="14 15">DLE-14</strain>
    </source>
</reference>
<dbReference type="CDD" id="cd06225">
    <property type="entry name" value="HAMP"/>
    <property type="match status" value="1"/>
</dbReference>
<dbReference type="Gene3D" id="6.10.340.10">
    <property type="match status" value="1"/>
</dbReference>
<evidence type="ECO:0000256" key="1">
    <source>
        <dbReference type="ARBA" id="ARBA00000085"/>
    </source>
</evidence>
<keyword evidence="11 12" id="KW-0472">Membrane</keyword>
<dbReference type="SUPFAM" id="SSF55874">
    <property type="entry name" value="ATPase domain of HSP90 chaperone/DNA topoisomerase II/histidine kinase"/>
    <property type="match status" value="1"/>
</dbReference>
<dbReference type="PANTHER" id="PTHR34220">
    <property type="entry name" value="SENSOR HISTIDINE KINASE YPDA"/>
    <property type="match status" value="1"/>
</dbReference>
<keyword evidence="5" id="KW-0597">Phosphoprotein</keyword>
<dbReference type="PANTHER" id="PTHR34220:SF7">
    <property type="entry name" value="SENSOR HISTIDINE KINASE YPDA"/>
    <property type="match status" value="1"/>
</dbReference>
<proteinExistence type="predicted"/>
<evidence type="ECO:0000313" key="14">
    <source>
        <dbReference type="EMBL" id="MBP3965520.1"/>
    </source>
</evidence>
<dbReference type="Pfam" id="PF00672">
    <property type="entry name" value="HAMP"/>
    <property type="match status" value="1"/>
</dbReference>
<dbReference type="EC" id="2.7.13.3" evidence="3"/>
<comment type="catalytic activity">
    <reaction evidence="1">
        <text>ATP + protein L-histidine = ADP + protein N-phospho-L-histidine.</text>
        <dbReference type="EC" id="2.7.13.3"/>
    </reaction>
</comment>
<dbReference type="InterPro" id="IPR003594">
    <property type="entry name" value="HATPase_dom"/>
</dbReference>
<dbReference type="InterPro" id="IPR033479">
    <property type="entry name" value="dCache_1"/>
</dbReference>
<dbReference type="PROSITE" id="PS50885">
    <property type="entry name" value="HAMP"/>
    <property type="match status" value="1"/>
</dbReference>
<dbReference type="InterPro" id="IPR010559">
    <property type="entry name" value="Sig_transdc_His_kin_internal"/>
</dbReference>
<evidence type="ECO:0000256" key="2">
    <source>
        <dbReference type="ARBA" id="ARBA00004651"/>
    </source>
</evidence>
<dbReference type="InterPro" id="IPR003660">
    <property type="entry name" value="HAMP_dom"/>
</dbReference>
<dbReference type="Proteomes" id="UP000673394">
    <property type="component" value="Unassembled WGS sequence"/>
</dbReference>
<feature type="transmembrane region" description="Helical" evidence="12">
    <location>
        <begin position="307"/>
        <end position="327"/>
    </location>
</feature>
<dbReference type="Pfam" id="PF02743">
    <property type="entry name" value="dCache_1"/>
    <property type="match status" value="1"/>
</dbReference>
<keyword evidence="10" id="KW-0902">Two-component regulatory system</keyword>
<dbReference type="Gene3D" id="3.30.565.10">
    <property type="entry name" value="Histidine kinase-like ATPase, C-terminal domain"/>
    <property type="match status" value="1"/>
</dbReference>
<dbReference type="SUPFAM" id="SSF158472">
    <property type="entry name" value="HAMP domain-like"/>
    <property type="match status" value="1"/>
</dbReference>
<dbReference type="InterPro" id="IPR004358">
    <property type="entry name" value="Sig_transdc_His_kin-like_C"/>
</dbReference>
<keyword evidence="8 14" id="KW-0418">Kinase</keyword>
<evidence type="ECO:0000256" key="4">
    <source>
        <dbReference type="ARBA" id="ARBA00022475"/>
    </source>
</evidence>
<dbReference type="InterPro" id="IPR036890">
    <property type="entry name" value="HATPase_C_sf"/>
</dbReference>
<evidence type="ECO:0000313" key="15">
    <source>
        <dbReference type="Proteomes" id="UP000673394"/>
    </source>
</evidence>
<evidence type="ECO:0000256" key="8">
    <source>
        <dbReference type="ARBA" id="ARBA00022777"/>
    </source>
</evidence>
<comment type="caution">
    <text evidence="14">The sequence shown here is derived from an EMBL/GenBank/DDBJ whole genome shotgun (WGS) entry which is preliminary data.</text>
</comment>
<keyword evidence="7 12" id="KW-0812">Transmembrane</keyword>
<dbReference type="Gene3D" id="3.30.450.20">
    <property type="entry name" value="PAS domain"/>
    <property type="match status" value="1"/>
</dbReference>
<organism evidence="14 15">
    <name type="scientific">Paenibacillus lignilyticus</name>
    <dbReference type="NCBI Taxonomy" id="1172615"/>
    <lineage>
        <taxon>Bacteria</taxon>
        <taxon>Bacillati</taxon>
        <taxon>Bacillota</taxon>
        <taxon>Bacilli</taxon>
        <taxon>Bacillales</taxon>
        <taxon>Paenibacillaceae</taxon>
        <taxon>Paenibacillus</taxon>
    </lineage>
</organism>
<dbReference type="InterPro" id="IPR050640">
    <property type="entry name" value="Bact_2-comp_sensor_kinase"/>
</dbReference>
<accession>A0ABS5CI04</accession>
<dbReference type="Pfam" id="PF06580">
    <property type="entry name" value="His_kinase"/>
    <property type="match status" value="1"/>
</dbReference>
<dbReference type="GO" id="GO:0016301">
    <property type="term" value="F:kinase activity"/>
    <property type="evidence" value="ECO:0007669"/>
    <property type="project" value="UniProtKB-KW"/>
</dbReference>
<protein>
    <recommendedName>
        <fullName evidence="3">histidine kinase</fullName>
        <ecNumber evidence="3">2.7.13.3</ecNumber>
    </recommendedName>
</protein>
<evidence type="ECO:0000256" key="5">
    <source>
        <dbReference type="ARBA" id="ARBA00022553"/>
    </source>
</evidence>
<keyword evidence="6" id="KW-0808">Transferase</keyword>
<comment type="subcellular location">
    <subcellularLocation>
        <location evidence="2">Cell membrane</location>
        <topology evidence="2">Multi-pass membrane protein</topology>
    </subcellularLocation>
</comment>
<sequence>MRGSIRRLWSFFMVQNSMQKKLTAVFLFLIISPIIAISYISYQNYISSINDNTTKYMNEAIYNFQSKLEENISNMMMITKIPLFSSELQQFLVSPSLDLSKQKKIDFYIGLMNNMNKDMSSTYILDLYGNVFYRMKTDSVRSDLKEQFPEWKKLAAQSKGNPVILSTQEISIPGHTPYYVFSVIRDIRDVSSYKSIGTIVVDTKLSIIEDTVKQMDSITKGRTLIIDNAHQVIYDSLKKSIGTPLSDPQLLADIKGTQGSVETTIDGESYIATYNESKITGWRTIVYIPVKHLHKDAKITRNLTTGLTIIIMIVALIVSIVISFRLTHPLRKLSSLMGAVQQGNLDISFRVKNKDEIGVLGTQFNRMLRRIKDLIDEIYVIQNRKNEAELEALQSQINPHFIYNTLETIRMKAILNDDNDVADMTFILGKLMQYSINRGKEMVTVQEELQHLGNYLDLLKYRFKNQFQWEADLPPEVLSYHMLKLTFQPIVENAILHGVEGKKAKVHIRVYATLESELLHIHIQDEGNGINPHTLRHLQHYLNGQTEQTEMKSGIGLKNVNERIKLRYGNSYGVAIDSRVGEGTIVTLSLPYPSAAHSIEQNTGGV</sequence>